<proteinExistence type="predicted"/>
<evidence type="ECO:0000313" key="1">
    <source>
        <dbReference type="EnsemblMetazoa" id="GPPI045254-PA"/>
    </source>
</evidence>
<keyword evidence="2" id="KW-1185">Reference proteome</keyword>
<dbReference type="AlphaFoldDB" id="A0A1B0BZN9"/>
<dbReference type="EMBL" id="JXJN01023218">
    <property type="status" value="NOT_ANNOTATED_CDS"/>
    <property type="molecule type" value="Genomic_DNA"/>
</dbReference>
<accession>A0A1B0BZN9</accession>
<name>A0A1B0BZN9_9MUSC</name>
<dbReference type="Proteomes" id="UP000092460">
    <property type="component" value="Unassembled WGS sequence"/>
</dbReference>
<dbReference type="VEuPathDB" id="VectorBase:GPPI045254"/>
<reference evidence="2" key="1">
    <citation type="submission" date="2015-01" db="EMBL/GenBank/DDBJ databases">
        <authorList>
            <person name="Aksoy S."/>
            <person name="Warren W."/>
            <person name="Wilson R.K."/>
        </authorList>
    </citation>
    <scope>NUCLEOTIDE SEQUENCE [LARGE SCALE GENOMIC DNA]</scope>
    <source>
        <strain evidence="2">IAEA</strain>
    </source>
</reference>
<protein>
    <submittedName>
        <fullName evidence="1">Uncharacterized protein</fullName>
    </submittedName>
</protein>
<reference evidence="1" key="2">
    <citation type="submission" date="2020-05" db="UniProtKB">
        <authorList>
            <consortium name="EnsemblMetazoa"/>
        </authorList>
    </citation>
    <scope>IDENTIFICATION</scope>
    <source>
        <strain evidence="1">IAEA</strain>
    </source>
</reference>
<dbReference type="EnsemblMetazoa" id="GPPI045254-RA">
    <property type="protein sequence ID" value="GPPI045254-PA"/>
    <property type="gene ID" value="GPPI045254"/>
</dbReference>
<sequence>NHNILSEKLTNIVASEKIDLIYHNSTPISISTAVTIGKQQAWLTVAEKKTLLSRIRHAIRDILMLLFSGNNFKLFFCSHFSDVHTYKSHVINLRFVYVLGTNTSSSKLMSSSLNRFFSC</sequence>
<evidence type="ECO:0000313" key="2">
    <source>
        <dbReference type="Proteomes" id="UP000092460"/>
    </source>
</evidence>
<organism evidence="1 2">
    <name type="scientific">Glossina palpalis gambiensis</name>
    <dbReference type="NCBI Taxonomy" id="67801"/>
    <lineage>
        <taxon>Eukaryota</taxon>
        <taxon>Metazoa</taxon>
        <taxon>Ecdysozoa</taxon>
        <taxon>Arthropoda</taxon>
        <taxon>Hexapoda</taxon>
        <taxon>Insecta</taxon>
        <taxon>Pterygota</taxon>
        <taxon>Neoptera</taxon>
        <taxon>Endopterygota</taxon>
        <taxon>Diptera</taxon>
        <taxon>Brachycera</taxon>
        <taxon>Muscomorpha</taxon>
        <taxon>Hippoboscoidea</taxon>
        <taxon>Glossinidae</taxon>
        <taxon>Glossina</taxon>
    </lineage>
</organism>